<dbReference type="Pfam" id="PF13376">
    <property type="entry name" value="OmdA"/>
    <property type="match status" value="1"/>
</dbReference>
<dbReference type="InterPro" id="IPR037079">
    <property type="entry name" value="AF2212/PG0164-like_sf"/>
</dbReference>
<comment type="caution">
    <text evidence="1">The sequence shown here is derived from an EMBL/GenBank/DDBJ whole genome shotgun (WGS) entry which is preliminary data.</text>
</comment>
<dbReference type="InterPro" id="IPR015018">
    <property type="entry name" value="DUF1905"/>
</dbReference>
<evidence type="ECO:0000313" key="1">
    <source>
        <dbReference type="EMBL" id="GGH61830.1"/>
    </source>
</evidence>
<name>A0A917ISZ3_9BACT</name>
<dbReference type="Gene3D" id="2.40.30.100">
    <property type="entry name" value="AF2212/PG0164-like"/>
    <property type="match status" value="1"/>
</dbReference>
<dbReference type="AlphaFoldDB" id="A0A917ISZ3"/>
<evidence type="ECO:0000313" key="2">
    <source>
        <dbReference type="Proteomes" id="UP000627292"/>
    </source>
</evidence>
<protein>
    <recommendedName>
        <fullName evidence="3">DUF1905 domain-containing protein</fullName>
    </recommendedName>
</protein>
<reference evidence="1" key="2">
    <citation type="submission" date="2020-09" db="EMBL/GenBank/DDBJ databases">
        <authorList>
            <person name="Sun Q."/>
            <person name="Zhou Y."/>
        </authorList>
    </citation>
    <scope>NUCLEOTIDE SEQUENCE</scope>
    <source>
        <strain evidence="1">CGMCC 1.15290</strain>
    </source>
</reference>
<dbReference type="SUPFAM" id="SSF141694">
    <property type="entry name" value="AF2212/PG0164-like"/>
    <property type="match status" value="1"/>
</dbReference>
<organism evidence="1 2">
    <name type="scientific">Filimonas zeae</name>
    <dbReference type="NCBI Taxonomy" id="1737353"/>
    <lineage>
        <taxon>Bacteria</taxon>
        <taxon>Pseudomonadati</taxon>
        <taxon>Bacteroidota</taxon>
        <taxon>Chitinophagia</taxon>
        <taxon>Chitinophagales</taxon>
        <taxon>Chitinophagaceae</taxon>
        <taxon>Filimonas</taxon>
    </lineage>
</organism>
<dbReference type="EMBL" id="BMIB01000001">
    <property type="protein sequence ID" value="GGH61830.1"/>
    <property type="molecule type" value="Genomic_DNA"/>
</dbReference>
<proteinExistence type="predicted"/>
<evidence type="ECO:0008006" key="3">
    <source>
        <dbReference type="Google" id="ProtNLM"/>
    </source>
</evidence>
<keyword evidence="2" id="KW-1185">Reference proteome</keyword>
<accession>A0A917ISZ3</accession>
<gene>
    <name evidence="1" type="primary">ybaD</name>
    <name evidence="1" type="ORF">GCM10011379_11190</name>
</gene>
<dbReference type="Proteomes" id="UP000627292">
    <property type="component" value="Unassembled WGS sequence"/>
</dbReference>
<dbReference type="RefSeq" id="WP_188950981.1">
    <property type="nucleotide sequence ID" value="NZ_BMIB01000001.1"/>
</dbReference>
<dbReference type="Pfam" id="PF08922">
    <property type="entry name" value="DUF1905"/>
    <property type="match status" value="1"/>
</dbReference>
<reference evidence="1" key="1">
    <citation type="journal article" date="2014" name="Int. J. Syst. Evol. Microbiol.">
        <title>Complete genome sequence of Corynebacterium casei LMG S-19264T (=DSM 44701T), isolated from a smear-ripened cheese.</title>
        <authorList>
            <consortium name="US DOE Joint Genome Institute (JGI-PGF)"/>
            <person name="Walter F."/>
            <person name="Albersmeier A."/>
            <person name="Kalinowski J."/>
            <person name="Ruckert C."/>
        </authorList>
    </citation>
    <scope>NUCLEOTIDE SEQUENCE</scope>
    <source>
        <strain evidence="1">CGMCC 1.15290</strain>
    </source>
</reference>
<sequence length="160" mass="18210">MHTFQAELKIIDINPYVEVPERILSAVFKQAGKDKGKIPIQGTVNEVPYQQTLVRFRGQWRLYVNTKMLTRSPEKVGTRIKVSIEFDPSDRSITPHAKWVAALAKNKAAKAVFEQLRPSLQLEIVRYIANLKTEASVERNVVKAIDFLLGKGRFVGRDHP</sequence>